<keyword evidence="1" id="KW-0436">Ligase</keyword>
<reference evidence="6" key="1">
    <citation type="submission" date="2023-11" db="UniProtKB">
        <authorList>
            <consortium name="WormBaseParasite"/>
        </authorList>
    </citation>
    <scope>IDENTIFICATION</scope>
</reference>
<dbReference type="GO" id="GO:0005783">
    <property type="term" value="C:endoplasmic reticulum"/>
    <property type="evidence" value="ECO:0007669"/>
    <property type="project" value="TreeGrafter"/>
</dbReference>
<name>A0AA85A196_9TREM</name>
<dbReference type="WBParaSite" id="SMRG1_5920.6">
    <property type="protein sequence ID" value="SMRG1_5920.6"/>
    <property type="gene ID" value="SMRG1_5920"/>
</dbReference>
<dbReference type="AlphaFoldDB" id="A0AA85A196"/>
<dbReference type="InterPro" id="IPR042099">
    <property type="entry name" value="ANL_N_sf"/>
</dbReference>
<dbReference type="PROSITE" id="PS00455">
    <property type="entry name" value="AMP_BINDING"/>
    <property type="match status" value="1"/>
</dbReference>
<organism evidence="5 6">
    <name type="scientific">Schistosoma margrebowiei</name>
    <dbReference type="NCBI Taxonomy" id="48269"/>
    <lineage>
        <taxon>Eukaryota</taxon>
        <taxon>Metazoa</taxon>
        <taxon>Spiralia</taxon>
        <taxon>Lophotrochozoa</taxon>
        <taxon>Platyhelminthes</taxon>
        <taxon>Trematoda</taxon>
        <taxon>Digenea</taxon>
        <taxon>Strigeidida</taxon>
        <taxon>Schistosomatoidea</taxon>
        <taxon>Schistosomatidae</taxon>
        <taxon>Schistosoma</taxon>
    </lineage>
</organism>
<evidence type="ECO:0000256" key="1">
    <source>
        <dbReference type="ARBA" id="ARBA00022598"/>
    </source>
</evidence>
<dbReference type="EC" id="6.2.1.3" evidence="3"/>
<keyword evidence="2" id="KW-0276">Fatty acid metabolism</keyword>
<keyword evidence="2" id="KW-0443">Lipid metabolism</keyword>
<accession>A0AA85A196</accession>
<dbReference type="PANTHER" id="PTHR43272">
    <property type="entry name" value="LONG-CHAIN-FATTY-ACID--COA LIGASE"/>
    <property type="match status" value="1"/>
</dbReference>
<evidence type="ECO:0000313" key="6">
    <source>
        <dbReference type="WBParaSite" id="SMRG1_5920.6"/>
    </source>
</evidence>
<evidence type="ECO:0000256" key="3">
    <source>
        <dbReference type="ARBA" id="ARBA00026121"/>
    </source>
</evidence>
<dbReference type="Gene3D" id="3.40.50.12780">
    <property type="entry name" value="N-terminal domain of ligase-like"/>
    <property type="match status" value="1"/>
</dbReference>
<dbReference type="Proteomes" id="UP000050790">
    <property type="component" value="Unassembled WGS sequence"/>
</dbReference>
<dbReference type="InterPro" id="IPR020845">
    <property type="entry name" value="AMP-binding_CS"/>
</dbReference>
<proteinExistence type="predicted"/>
<dbReference type="InterPro" id="IPR000873">
    <property type="entry name" value="AMP-dep_synth/lig_dom"/>
</dbReference>
<dbReference type="GO" id="GO:0004467">
    <property type="term" value="F:long-chain fatty acid-CoA ligase activity"/>
    <property type="evidence" value="ECO:0007669"/>
    <property type="project" value="UniProtKB-EC"/>
</dbReference>
<sequence length="667" mass="74855">MSENRSSFPKAYLKLFKSNAPENLISVHLNQQSVICDPKTGARKSPFVSKFVDKIPVKTMKDVFEYGLNTSRFYPCLRIRLPSKNKYSWLIYNEVDKKIKAIGSALVKTVRQRRNAENFVGIYGPNSPEWVIMQHACAAYGYTIVPIYPTFGNEAIQHILSQTQVNCMLCNSGTEALHLLDKFESSLEYLIIVSYDVKVEEVKSRHGSKVSVYLFEDFMELGMNKLLPKKDPLPSDLYMVCYTSGSTGLPKGVMVNHEQIVDAVFSILEASENKLIKSNSSHLSYLPLAHMMEQILSSYYIMMGARLGFLTDSIDNLVVDAQALKPGVITAVPRVLSSIYTKYQKSLDDSKIKRQLYNRIVKIKMVEQKRGKFYHNSILDTLCFKKVRKLLGGRVYCVVSGGAPLPTEISKFVHAAFGLLAEGYGSTETMGSITITLVGEYRLGTVGSVAHGVEVKLVDVKELGLDALRDQRGEICVKGKRCTKGYYKEPEKSAELIDNEGWLHTGDIGEWTLEGSLKIVDRLKSIFKLAQGEYVAPEKVEMVYQCCKLVSQIFVDGNSKQNYPVAIVVPDFTELRSCLNNAGVLHCSKLSDHELSQNKVVNKFVLERMNAVADENMLKSFEKVQAIYLTDQAFNADNGLLTPTMKLARIKARSYFSKTIDSLYPQS</sequence>
<feature type="domain" description="AMP-dependent synthetase/ligase" evidence="4">
    <location>
        <begin position="85"/>
        <end position="487"/>
    </location>
</feature>
<dbReference type="SUPFAM" id="SSF56801">
    <property type="entry name" value="Acetyl-CoA synthetase-like"/>
    <property type="match status" value="1"/>
</dbReference>
<evidence type="ECO:0000313" key="5">
    <source>
        <dbReference type="Proteomes" id="UP000050790"/>
    </source>
</evidence>
<dbReference type="PANTHER" id="PTHR43272:SF107">
    <property type="entry name" value="LONG-CHAIN-FATTY-ACID--COA LIGASE 5"/>
    <property type="match status" value="1"/>
</dbReference>
<dbReference type="Pfam" id="PF00501">
    <property type="entry name" value="AMP-binding"/>
    <property type="match status" value="1"/>
</dbReference>
<protein>
    <recommendedName>
        <fullName evidence="3">long-chain-fatty-acid--CoA ligase</fullName>
        <ecNumber evidence="3">6.2.1.3</ecNumber>
    </recommendedName>
</protein>
<evidence type="ECO:0000256" key="2">
    <source>
        <dbReference type="ARBA" id="ARBA00022832"/>
    </source>
</evidence>
<evidence type="ECO:0000259" key="4">
    <source>
        <dbReference type="Pfam" id="PF00501"/>
    </source>
</evidence>
<dbReference type="GO" id="GO:0016020">
    <property type="term" value="C:membrane"/>
    <property type="evidence" value="ECO:0007669"/>
    <property type="project" value="TreeGrafter"/>
</dbReference>